<dbReference type="SUPFAM" id="SSF53474">
    <property type="entry name" value="alpha/beta-Hydrolases"/>
    <property type="match status" value="1"/>
</dbReference>
<feature type="domain" description="AB hydrolase-1" evidence="1">
    <location>
        <begin position="40"/>
        <end position="264"/>
    </location>
</feature>
<dbReference type="GO" id="GO:0047372">
    <property type="term" value="F:monoacylglycerol lipase activity"/>
    <property type="evidence" value="ECO:0007669"/>
    <property type="project" value="TreeGrafter"/>
</dbReference>
<dbReference type="InterPro" id="IPR000073">
    <property type="entry name" value="AB_hydrolase_1"/>
</dbReference>
<evidence type="ECO:0000313" key="2">
    <source>
        <dbReference type="EMBL" id="GHA22391.1"/>
    </source>
</evidence>
<dbReference type="PANTHER" id="PTHR43798:SF5">
    <property type="entry name" value="MONOACYLGLYCEROL LIPASE ABHD6"/>
    <property type="match status" value="1"/>
</dbReference>
<gene>
    <name evidence="2" type="ORF">GCM10008090_35190</name>
</gene>
<accession>A0A918S5V5</accession>
<dbReference type="RefSeq" id="WP_189403032.1">
    <property type="nucleotide sequence ID" value="NZ_BMXA01000013.1"/>
</dbReference>
<comment type="caution">
    <text evidence="2">The sequence shown here is derived from an EMBL/GenBank/DDBJ whole genome shotgun (WGS) entry which is preliminary data.</text>
</comment>
<sequence length="279" mass="30647">MTREHYRQALIDKIETSVTQSHVMAGSIETAYLSSGSGQPLVLLHGAGAGAVTWYPSIGALSKHFHVIAPDIVGYGESDKPKASYDRVYFSKWLKDFLLAVNIPKAHIVGLSQGGAIALQFVLDNPRMVDKLVLVDAGALGAQPSFASFFGMLWLNCIPSSLANRFYSRYILFDPVNRDPNHAHYSVEVLKSKGGKNAFRHGKGAAVSKIPEDALRQIKNESLIVWGEDDELFSIENGEATAKVMPNAQFSRIRSAGHLPLMDQPEVFNNTLLEFLMES</sequence>
<organism evidence="2 3">
    <name type="scientific">Arenicella chitinivorans</name>
    <dbReference type="NCBI Taxonomy" id="1329800"/>
    <lineage>
        <taxon>Bacteria</taxon>
        <taxon>Pseudomonadati</taxon>
        <taxon>Pseudomonadota</taxon>
        <taxon>Gammaproteobacteria</taxon>
        <taxon>Arenicellales</taxon>
        <taxon>Arenicellaceae</taxon>
        <taxon>Arenicella</taxon>
    </lineage>
</organism>
<evidence type="ECO:0000313" key="3">
    <source>
        <dbReference type="Proteomes" id="UP000614811"/>
    </source>
</evidence>
<keyword evidence="3" id="KW-1185">Reference proteome</keyword>
<dbReference type="Gene3D" id="3.40.50.1820">
    <property type="entry name" value="alpha/beta hydrolase"/>
    <property type="match status" value="1"/>
</dbReference>
<name>A0A918S5V5_9GAMM</name>
<dbReference type="PANTHER" id="PTHR43798">
    <property type="entry name" value="MONOACYLGLYCEROL LIPASE"/>
    <property type="match status" value="1"/>
</dbReference>
<dbReference type="GO" id="GO:0016020">
    <property type="term" value="C:membrane"/>
    <property type="evidence" value="ECO:0007669"/>
    <property type="project" value="TreeGrafter"/>
</dbReference>
<reference evidence="2" key="1">
    <citation type="journal article" date="2014" name="Int. J. Syst. Evol. Microbiol.">
        <title>Complete genome sequence of Corynebacterium casei LMG S-19264T (=DSM 44701T), isolated from a smear-ripened cheese.</title>
        <authorList>
            <consortium name="US DOE Joint Genome Institute (JGI-PGF)"/>
            <person name="Walter F."/>
            <person name="Albersmeier A."/>
            <person name="Kalinowski J."/>
            <person name="Ruckert C."/>
        </authorList>
    </citation>
    <scope>NUCLEOTIDE SEQUENCE</scope>
    <source>
        <strain evidence="2">KCTC 12711</strain>
    </source>
</reference>
<proteinExistence type="predicted"/>
<reference evidence="2" key="2">
    <citation type="submission" date="2020-09" db="EMBL/GenBank/DDBJ databases">
        <authorList>
            <person name="Sun Q."/>
            <person name="Kim S."/>
        </authorList>
    </citation>
    <scope>NUCLEOTIDE SEQUENCE</scope>
    <source>
        <strain evidence="2">KCTC 12711</strain>
    </source>
</reference>
<protein>
    <submittedName>
        <fullName evidence="2">Ndr family protein</fullName>
    </submittedName>
</protein>
<dbReference type="Proteomes" id="UP000614811">
    <property type="component" value="Unassembled WGS sequence"/>
</dbReference>
<dbReference type="InterPro" id="IPR050266">
    <property type="entry name" value="AB_hydrolase_sf"/>
</dbReference>
<dbReference type="InterPro" id="IPR029058">
    <property type="entry name" value="AB_hydrolase_fold"/>
</dbReference>
<dbReference type="GO" id="GO:0046464">
    <property type="term" value="P:acylglycerol catabolic process"/>
    <property type="evidence" value="ECO:0007669"/>
    <property type="project" value="TreeGrafter"/>
</dbReference>
<dbReference type="AlphaFoldDB" id="A0A918S5V5"/>
<evidence type="ECO:0000259" key="1">
    <source>
        <dbReference type="Pfam" id="PF00561"/>
    </source>
</evidence>
<dbReference type="EMBL" id="BMXA01000013">
    <property type="protein sequence ID" value="GHA22391.1"/>
    <property type="molecule type" value="Genomic_DNA"/>
</dbReference>
<dbReference type="PRINTS" id="PR00111">
    <property type="entry name" value="ABHYDROLASE"/>
</dbReference>
<dbReference type="Pfam" id="PF00561">
    <property type="entry name" value="Abhydrolase_1"/>
    <property type="match status" value="1"/>
</dbReference>